<reference evidence="1 2" key="1">
    <citation type="journal article" date="2014" name="Proc. Natl. Acad. Sci. U.S.A.">
        <title>Trajectory and genomic determinants of fungal-pathogen speciation and host adaptation.</title>
        <authorList>
            <person name="Hu X."/>
            <person name="Xiao G."/>
            <person name="Zheng P."/>
            <person name="Shang Y."/>
            <person name="Su Y."/>
            <person name="Zhang X."/>
            <person name="Liu X."/>
            <person name="Zhan S."/>
            <person name="St Leger R.J."/>
            <person name="Wang C."/>
        </authorList>
    </citation>
    <scope>NUCLEOTIDE SEQUENCE [LARGE SCALE GENOMIC DNA]</scope>
    <source>
        <strain evidence="1 2">ARSEF 977</strain>
    </source>
</reference>
<protein>
    <submittedName>
        <fullName evidence="1">Uncharacterized protein</fullName>
    </submittedName>
</protein>
<dbReference type="Proteomes" id="UP000031192">
    <property type="component" value="Unassembled WGS sequence"/>
</dbReference>
<dbReference type="AlphaFoldDB" id="A0A0B4I117"/>
<accession>A0A0B4I117</accession>
<dbReference type="SUPFAM" id="SSF52540">
    <property type="entry name" value="P-loop containing nucleoside triphosphate hydrolases"/>
    <property type="match status" value="1"/>
</dbReference>
<gene>
    <name evidence="1" type="ORF">MGU_06886</name>
</gene>
<dbReference type="HOGENOM" id="CLU_015256_5_0_1"/>
<dbReference type="Gene3D" id="3.40.50.300">
    <property type="entry name" value="P-loop containing nucleotide triphosphate hydrolases"/>
    <property type="match status" value="1"/>
</dbReference>
<dbReference type="InterPro" id="IPR027417">
    <property type="entry name" value="P-loop_NTPase"/>
</dbReference>
<keyword evidence="2" id="KW-1185">Reference proteome</keyword>
<organism evidence="1 2">
    <name type="scientific">Metarhizium guizhouense (strain ARSEF 977)</name>
    <dbReference type="NCBI Taxonomy" id="1276136"/>
    <lineage>
        <taxon>Eukaryota</taxon>
        <taxon>Fungi</taxon>
        <taxon>Dikarya</taxon>
        <taxon>Ascomycota</taxon>
        <taxon>Pezizomycotina</taxon>
        <taxon>Sordariomycetes</taxon>
        <taxon>Hypocreomycetidae</taxon>
        <taxon>Hypocreales</taxon>
        <taxon>Clavicipitaceae</taxon>
        <taxon>Metarhizium</taxon>
    </lineage>
</organism>
<dbReference type="EMBL" id="AZNH01000025">
    <property type="protein sequence ID" value="KID85969.1"/>
    <property type="molecule type" value="Genomic_DNA"/>
</dbReference>
<sequence>MRDTYARLNIDIEPLQIDSKDLNTKRMLDLMAVNQDDAAAPLYIYVIHRILREMRIAQQVSGERFSYTKFKSLLLSSDLTPSQLAPLSQRLSVLESFMPLATPKRKGKGPKAPPGSNWASEPGLLTIVDLSCPCITPATACSLFNVCLSIFLEQEINCGRVVALDEAHKYMSTSPESFTLTNTLLSAVRLQRHLGVRVIVSSQEPTIAPALLDLCSTTIIHRFSSPAWLRALRARIAINVGKRSDAEHEDSRLLGESIYDIFETIVSLSTGEALIFCPSAPIKGSMNDDFQPNVLGQSHVRVKIRARLSEDGGKSILAR</sequence>
<evidence type="ECO:0000313" key="1">
    <source>
        <dbReference type="EMBL" id="KID85969.1"/>
    </source>
</evidence>
<evidence type="ECO:0000313" key="2">
    <source>
        <dbReference type="Proteomes" id="UP000031192"/>
    </source>
</evidence>
<proteinExistence type="predicted"/>
<name>A0A0B4I117_METGA</name>
<comment type="caution">
    <text evidence="1">The sequence shown here is derived from an EMBL/GenBank/DDBJ whole genome shotgun (WGS) entry which is preliminary data.</text>
</comment>